<dbReference type="SMART" id="SM00642">
    <property type="entry name" value="Aamy"/>
    <property type="match status" value="1"/>
</dbReference>
<evidence type="ECO:0000256" key="4">
    <source>
        <dbReference type="ARBA" id="ARBA00022801"/>
    </source>
</evidence>
<keyword evidence="3" id="KW-0479">Metal-binding</keyword>
<dbReference type="Proteomes" id="UP000800041">
    <property type="component" value="Unassembled WGS sequence"/>
</dbReference>
<evidence type="ECO:0000256" key="7">
    <source>
        <dbReference type="SAM" id="MobiDB-lite"/>
    </source>
</evidence>
<reference evidence="9" key="1">
    <citation type="journal article" date="2020" name="Stud. Mycol.">
        <title>101 Dothideomycetes genomes: a test case for predicting lifestyles and emergence of pathogens.</title>
        <authorList>
            <person name="Haridas S."/>
            <person name="Albert R."/>
            <person name="Binder M."/>
            <person name="Bloem J."/>
            <person name="Labutti K."/>
            <person name="Salamov A."/>
            <person name="Andreopoulos B."/>
            <person name="Baker S."/>
            <person name="Barry K."/>
            <person name="Bills G."/>
            <person name="Bluhm B."/>
            <person name="Cannon C."/>
            <person name="Castanera R."/>
            <person name="Culley D."/>
            <person name="Daum C."/>
            <person name="Ezra D."/>
            <person name="Gonzalez J."/>
            <person name="Henrissat B."/>
            <person name="Kuo A."/>
            <person name="Liang C."/>
            <person name="Lipzen A."/>
            <person name="Lutzoni F."/>
            <person name="Magnuson J."/>
            <person name="Mondo S."/>
            <person name="Nolan M."/>
            <person name="Ohm R."/>
            <person name="Pangilinan J."/>
            <person name="Park H.-J."/>
            <person name="Ramirez L."/>
            <person name="Alfaro M."/>
            <person name="Sun H."/>
            <person name="Tritt A."/>
            <person name="Yoshinaga Y."/>
            <person name="Zwiers L.-H."/>
            <person name="Turgeon B."/>
            <person name="Goodwin S."/>
            <person name="Spatafora J."/>
            <person name="Crous P."/>
            <person name="Grigoriev I."/>
        </authorList>
    </citation>
    <scope>NUCLEOTIDE SEQUENCE</scope>
    <source>
        <strain evidence="9">CBS 113979</strain>
    </source>
</reference>
<evidence type="ECO:0000256" key="6">
    <source>
        <dbReference type="ARBA" id="ARBA00023295"/>
    </source>
</evidence>
<dbReference type="GO" id="GO:0005509">
    <property type="term" value="F:calcium ion binding"/>
    <property type="evidence" value="ECO:0007669"/>
    <property type="project" value="InterPro"/>
</dbReference>
<dbReference type="GO" id="GO:0005975">
    <property type="term" value="P:carbohydrate metabolic process"/>
    <property type="evidence" value="ECO:0007669"/>
    <property type="project" value="InterPro"/>
</dbReference>
<dbReference type="Gene3D" id="2.40.30.140">
    <property type="match status" value="1"/>
</dbReference>
<dbReference type="Pfam" id="PF00128">
    <property type="entry name" value="Alpha-amylase"/>
    <property type="match status" value="1"/>
</dbReference>
<keyword evidence="10" id="KW-1185">Reference proteome</keyword>
<evidence type="ECO:0000256" key="2">
    <source>
        <dbReference type="ARBA" id="ARBA00008061"/>
    </source>
</evidence>
<organism evidence="9 10">
    <name type="scientific">Aulographum hederae CBS 113979</name>
    <dbReference type="NCBI Taxonomy" id="1176131"/>
    <lineage>
        <taxon>Eukaryota</taxon>
        <taxon>Fungi</taxon>
        <taxon>Dikarya</taxon>
        <taxon>Ascomycota</taxon>
        <taxon>Pezizomycotina</taxon>
        <taxon>Dothideomycetes</taxon>
        <taxon>Pleosporomycetidae</taxon>
        <taxon>Aulographales</taxon>
        <taxon>Aulographaceae</taxon>
    </lineage>
</organism>
<evidence type="ECO:0000256" key="5">
    <source>
        <dbReference type="ARBA" id="ARBA00023277"/>
    </source>
</evidence>
<sequence>MAIHAEGTYTNGTLSPRLRPGSRGNPAGNGENAQNGHEQVANVEEQTTSPADDGNPVLFEAFEWNIPTDHKHWQRLTKALPNLKRIGIDNLWLPPGSKAKDADSNGYDIYDAYDLGEFDQKGTVPTKWGTKDDLVALAKGCTENGMGLVWDAIHNHRAFADATETVKVVEVNPRDRREDITKPFEIVAWSKFNFDARKGKYSTFQYDKTHFNGTDWDQRTEKRSIYRFVEDGKDWAPDVGKLQGNADYLMLENLDYSNEELKQEVNQWGKWITEELDLKGFRLDAIQHYSWNFANNWSQRLKKTVKNDLFFVGEFWHGDVKVLHEWLDNMNPEFMLYDVPLMYNLHKVSWFKEGFTLQDAFRECLVVTRPKQAVTFIQIHDTQKGQAMDTPISTSFTPHAHALILLRRDGHPCVFFGDLYGLGAPFPLPPSCAGKLPGLLLARKLFAYGPQADYFDGRKDTVGWVRHGTPEHPDGCAVVMHWADGEDEETEVLRQGPRVKMDVGRKHAGETWADVLGFEWREVTVGEDGCAEFMCQGNGMACFVRKEASGTERFPVSFDSDFAGLLE</sequence>
<keyword evidence="6" id="KW-0326">Glycosidase</keyword>
<dbReference type="AlphaFoldDB" id="A0A6G1HA52"/>
<evidence type="ECO:0000313" key="10">
    <source>
        <dbReference type="Proteomes" id="UP000800041"/>
    </source>
</evidence>
<proteinExistence type="inferred from homology"/>
<dbReference type="OrthoDB" id="550577at2759"/>
<dbReference type="Gene3D" id="2.60.40.1180">
    <property type="entry name" value="Golgi alpha-mannosidase II"/>
    <property type="match status" value="1"/>
</dbReference>
<dbReference type="PANTHER" id="PTHR43447">
    <property type="entry name" value="ALPHA-AMYLASE"/>
    <property type="match status" value="1"/>
</dbReference>
<accession>A0A6G1HA52</accession>
<gene>
    <name evidence="9" type="ORF">K402DRAFT_325773</name>
</gene>
<dbReference type="Gene3D" id="3.20.20.80">
    <property type="entry name" value="Glycosidases"/>
    <property type="match status" value="1"/>
</dbReference>
<dbReference type="InterPro" id="IPR017853">
    <property type="entry name" value="GH"/>
</dbReference>
<feature type="region of interest" description="Disordered" evidence="7">
    <location>
        <begin position="1"/>
        <end position="56"/>
    </location>
</feature>
<dbReference type="NCBIfam" id="NF006969">
    <property type="entry name" value="PRK09441.1-2"/>
    <property type="match status" value="1"/>
</dbReference>
<evidence type="ECO:0000256" key="1">
    <source>
        <dbReference type="ARBA" id="ARBA00001913"/>
    </source>
</evidence>
<keyword evidence="5" id="KW-0119">Carbohydrate metabolism</keyword>
<dbReference type="GO" id="GO:0004553">
    <property type="term" value="F:hydrolase activity, hydrolyzing O-glycosyl compounds"/>
    <property type="evidence" value="ECO:0007669"/>
    <property type="project" value="InterPro"/>
</dbReference>
<keyword evidence="4 9" id="KW-0378">Hydrolase</keyword>
<feature type="domain" description="Glycosyl hydrolase family 13 catalytic" evidence="8">
    <location>
        <begin position="56"/>
        <end position="443"/>
    </location>
</feature>
<dbReference type="SUPFAM" id="SSF51445">
    <property type="entry name" value="(Trans)glycosidases"/>
    <property type="match status" value="1"/>
</dbReference>
<dbReference type="InterPro" id="IPR013780">
    <property type="entry name" value="Glyco_hydro_b"/>
</dbReference>
<dbReference type="InterPro" id="IPR013776">
    <property type="entry name" value="A-amylase_thermo"/>
</dbReference>
<protein>
    <submittedName>
        <fullName evidence="9">Glycoside hydrolase family 13 protein</fullName>
    </submittedName>
</protein>
<comment type="cofactor">
    <cofactor evidence="1">
        <name>Ca(2+)</name>
        <dbReference type="ChEBI" id="CHEBI:29108"/>
    </cofactor>
</comment>
<evidence type="ECO:0000256" key="3">
    <source>
        <dbReference type="ARBA" id="ARBA00022723"/>
    </source>
</evidence>
<dbReference type="SUPFAM" id="SSF51011">
    <property type="entry name" value="Glycosyl hydrolase domain"/>
    <property type="match status" value="1"/>
</dbReference>
<comment type="similarity">
    <text evidence="2">Belongs to the glycosyl hydrolase 13 family.</text>
</comment>
<dbReference type="InterPro" id="IPR006047">
    <property type="entry name" value="GH13_cat_dom"/>
</dbReference>
<name>A0A6G1HA52_9PEZI</name>
<evidence type="ECO:0000259" key="8">
    <source>
        <dbReference type="SMART" id="SM00642"/>
    </source>
</evidence>
<dbReference type="CDD" id="cd11318">
    <property type="entry name" value="AmyAc_bac_fung_AmyA"/>
    <property type="match status" value="1"/>
</dbReference>
<dbReference type="PIRSF" id="PIRSF001021">
    <property type="entry name" value="Alph-amls_thrmst"/>
    <property type="match status" value="1"/>
</dbReference>
<evidence type="ECO:0000313" key="9">
    <source>
        <dbReference type="EMBL" id="KAF1989900.1"/>
    </source>
</evidence>
<dbReference type="EMBL" id="ML977143">
    <property type="protein sequence ID" value="KAF1989900.1"/>
    <property type="molecule type" value="Genomic_DNA"/>
</dbReference>